<dbReference type="AlphaFoldDB" id="A0A177XX31"/>
<accession>A0A177XX31</accession>
<gene>
    <name evidence="1" type="ORF">APB76_14370</name>
</gene>
<protein>
    <submittedName>
        <fullName evidence="1">Uncharacterized protein</fullName>
    </submittedName>
</protein>
<evidence type="ECO:0000313" key="2">
    <source>
        <dbReference type="Proteomes" id="UP000078406"/>
    </source>
</evidence>
<dbReference type="EMBL" id="LLEI02000043">
    <property type="protein sequence ID" value="OAJ93150.1"/>
    <property type="molecule type" value="Genomic_DNA"/>
</dbReference>
<name>A0A177XX31_9VIBR</name>
<proteinExistence type="predicted"/>
<reference evidence="1 2" key="1">
    <citation type="journal article" date="2016" name="Syst. Appl. Microbiol.">
        <title>Vibrio bivalvicida sp. nov., a novel larval pathogen for bivalve molluscs reared in a hatchery.</title>
        <authorList>
            <person name="Dubert J."/>
            <person name="Romalde J.L."/>
            <person name="Prado S."/>
            <person name="Barja J.L."/>
        </authorList>
    </citation>
    <scope>NUCLEOTIDE SEQUENCE [LARGE SCALE GENOMIC DNA]</scope>
    <source>
        <strain evidence="1 2">605</strain>
    </source>
</reference>
<organism evidence="1 2">
    <name type="scientific">Vibrio bivalvicida</name>
    <dbReference type="NCBI Taxonomy" id="1276888"/>
    <lineage>
        <taxon>Bacteria</taxon>
        <taxon>Pseudomonadati</taxon>
        <taxon>Pseudomonadota</taxon>
        <taxon>Gammaproteobacteria</taxon>
        <taxon>Vibrionales</taxon>
        <taxon>Vibrionaceae</taxon>
        <taxon>Vibrio</taxon>
        <taxon>Vibrio oreintalis group</taxon>
    </lineage>
</organism>
<dbReference type="Proteomes" id="UP000078406">
    <property type="component" value="Unassembled WGS sequence"/>
</dbReference>
<comment type="caution">
    <text evidence="1">The sequence shown here is derived from an EMBL/GenBank/DDBJ whole genome shotgun (WGS) entry which is preliminary data.</text>
</comment>
<evidence type="ECO:0000313" key="1">
    <source>
        <dbReference type="EMBL" id="OAJ93150.1"/>
    </source>
</evidence>
<sequence length="79" mass="9488">MDQDIDIIKLNTFLQIKYRFNPNELSLIEHDGFLYWSGSIGSKFKMRCTFLSVKEKGYEYFESDLDWKIKQNKIHSFVV</sequence>